<dbReference type="EMBL" id="JARAWJ010000056">
    <property type="protein sequence ID" value="MDX3043646.1"/>
    <property type="molecule type" value="Genomic_DNA"/>
</dbReference>
<sequence>MPEVLGHAAWRAGTVVDVVQQGRADYGRWHPDVGDDGGDGDAVDEERVAATAGLARMPHGGLVVSALDE</sequence>
<organism evidence="1 2">
    <name type="scientific">Streptomyces caniscabiei</name>
    <dbReference type="NCBI Taxonomy" id="2746961"/>
    <lineage>
        <taxon>Bacteria</taxon>
        <taxon>Bacillati</taxon>
        <taxon>Actinomycetota</taxon>
        <taxon>Actinomycetes</taxon>
        <taxon>Kitasatosporales</taxon>
        <taxon>Streptomycetaceae</taxon>
        <taxon>Streptomyces</taxon>
    </lineage>
</organism>
<evidence type="ECO:0000313" key="1">
    <source>
        <dbReference type="EMBL" id="MDX3043646.1"/>
    </source>
</evidence>
<name>A0ABU4N2C9_9ACTN</name>
<dbReference type="Proteomes" id="UP001282474">
    <property type="component" value="Unassembled WGS sequence"/>
</dbReference>
<gene>
    <name evidence="1" type="ORF">PV383_41785</name>
</gene>
<keyword evidence="2" id="KW-1185">Reference proteome</keyword>
<reference evidence="1 2" key="1">
    <citation type="journal article" date="2023" name="Microb. Genom.">
        <title>Mesoterricola silvestris gen. nov., sp. nov., Mesoterricola sediminis sp. nov., Geothrix oryzae sp. nov., Geothrix edaphica sp. nov., Geothrix rubra sp. nov., and Geothrix limicola sp. nov., six novel members of Acidobacteriota isolated from soils.</title>
        <authorList>
            <person name="Weisberg A.J."/>
            <person name="Pearce E."/>
            <person name="Kramer C.G."/>
            <person name="Chang J.H."/>
            <person name="Clarke C.R."/>
        </authorList>
    </citation>
    <scope>NUCLEOTIDE SEQUENCE [LARGE SCALE GENOMIC DNA]</scope>
    <source>
        <strain evidence="1 2">NE20-4-1</strain>
    </source>
</reference>
<proteinExistence type="predicted"/>
<evidence type="ECO:0000313" key="2">
    <source>
        <dbReference type="Proteomes" id="UP001282474"/>
    </source>
</evidence>
<protein>
    <submittedName>
        <fullName evidence="1">Uncharacterized protein</fullName>
    </submittedName>
</protein>
<comment type="caution">
    <text evidence="1">The sequence shown here is derived from an EMBL/GenBank/DDBJ whole genome shotgun (WGS) entry which is preliminary data.</text>
</comment>
<accession>A0ABU4N2C9</accession>